<feature type="transmembrane region" description="Helical" evidence="7">
    <location>
        <begin position="21"/>
        <end position="42"/>
    </location>
</feature>
<name>A0A2S0VPT6_9ALTE</name>
<evidence type="ECO:0000256" key="3">
    <source>
        <dbReference type="ARBA" id="ARBA00022475"/>
    </source>
</evidence>
<gene>
    <name evidence="8" type="ORF">C2869_07165</name>
</gene>
<evidence type="ECO:0000256" key="5">
    <source>
        <dbReference type="ARBA" id="ARBA00022989"/>
    </source>
</evidence>
<proteinExistence type="inferred from homology"/>
<evidence type="ECO:0000256" key="4">
    <source>
        <dbReference type="ARBA" id="ARBA00022692"/>
    </source>
</evidence>
<keyword evidence="9" id="KW-1185">Reference proteome</keyword>
<comment type="subcellular location">
    <subcellularLocation>
        <location evidence="1">Cell membrane</location>
    </subcellularLocation>
</comment>
<keyword evidence="6 7" id="KW-0472">Membrane</keyword>
<comment type="similarity">
    <text evidence="2">Belongs to the Smp family.</text>
</comment>
<feature type="transmembrane region" description="Helical" evidence="7">
    <location>
        <begin position="177"/>
        <end position="194"/>
    </location>
</feature>
<dbReference type="OrthoDB" id="6398687at2"/>
<dbReference type="Proteomes" id="UP000244441">
    <property type="component" value="Chromosome"/>
</dbReference>
<evidence type="ECO:0000313" key="8">
    <source>
        <dbReference type="EMBL" id="AWB66228.1"/>
    </source>
</evidence>
<evidence type="ECO:0000256" key="2">
    <source>
        <dbReference type="ARBA" id="ARBA00005362"/>
    </source>
</evidence>
<evidence type="ECO:0000256" key="7">
    <source>
        <dbReference type="SAM" id="Phobius"/>
    </source>
</evidence>
<protein>
    <submittedName>
        <fullName evidence="8">Uncharacterized protein</fullName>
    </submittedName>
</protein>
<organism evidence="8 9">
    <name type="scientific">Saccharobesus litoralis</name>
    <dbReference type="NCBI Taxonomy" id="2172099"/>
    <lineage>
        <taxon>Bacteria</taxon>
        <taxon>Pseudomonadati</taxon>
        <taxon>Pseudomonadota</taxon>
        <taxon>Gammaproteobacteria</taxon>
        <taxon>Alteromonadales</taxon>
        <taxon>Alteromonadaceae</taxon>
        <taxon>Saccharobesus</taxon>
    </lineage>
</organism>
<keyword evidence="4 7" id="KW-0812">Transmembrane</keyword>
<accession>A0A2S0VPT6</accession>
<evidence type="ECO:0000256" key="6">
    <source>
        <dbReference type="ARBA" id="ARBA00023136"/>
    </source>
</evidence>
<dbReference type="GO" id="GO:0005886">
    <property type="term" value="C:plasma membrane"/>
    <property type="evidence" value="ECO:0007669"/>
    <property type="project" value="UniProtKB-SubCell"/>
</dbReference>
<dbReference type="RefSeq" id="WP_108602299.1">
    <property type="nucleotide sequence ID" value="NZ_CP026604.1"/>
</dbReference>
<reference evidence="8 9" key="1">
    <citation type="submission" date="2018-01" db="EMBL/GenBank/DDBJ databases">
        <title>Genome sequence of a Cantenovulum-like bacteria.</title>
        <authorList>
            <person name="Tan W.R."/>
            <person name="Lau N.-S."/>
            <person name="Go F."/>
            <person name="Amirul A.-A.A."/>
        </authorList>
    </citation>
    <scope>NUCLEOTIDE SEQUENCE [LARGE SCALE GENOMIC DNA]</scope>
    <source>
        <strain evidence="8 9">CCB-QB4</strain>
    </source>
</reference>
<dbReference type="Pfam" id="PF10144">
    <property type="entry name" value="SMP_2"/>
    <property type="match status" value="1"/>
</dbReference>
<evidence type="ECO:0000313" key="9">
    <source>
        <dbReference type="Proteomes" id="UP000244441"/>
    </source>
</evidence>
<dbReference type="EMBL" id="CP026604">
    <property type="protein sequence ID" value="AWB66228.1"/>
    <property type="molecule type" value="Genomic_DNA"/>
</dbReference>
<dbReference type="KEGG" id="cate:C2869_07165"/>
<dbReference type="AlphaFoldDB" id="A0A2S0VPT6"/>
<evidence type="ECO:0000256" key="1">
    <source>
        <dbReference type="ARBA" id="ARBA00004236"/>
    </source>
</evidence>
<sequence>MQQPSLIETPPKDSQKNLRWAWRKLVQTSIGAGLILIVMTVWTTTFDKGRDTFEHQANTLVREMVKQAELSYLFAQQAADDRLLKMAVNNLAQSKIVIDANIYDAKGVVLAQSDDALSVLQATGLKENPQQTKLIPIIEPIMVDGSIQAYIRVTFDYHAIHNQTLPFHMEFSGQTRLMLLLCFIIGIVFTRIFSKRR</sequence>
<keyword evidence="5 7" id="KW-1133">Transmembrane helix</keyword>
<keyword evidence="3" id="KW-1003">Cell membrane</keyword>
<dbReference type="InterPro" id="IPR019305">
    <property type="entry name" value="Uncharacterised_Smp"/>
</dbReference>